<feature type="binding site" evidence="8">
    <location>
        <position position="98"/>
    </location>
    <ligand>
        <name>Mg(2+)</name>
        <dbReference type="ChEBI" id="CHEBI:18420"/>
    </ligand>
</feature>
<dbReference type="EMBL" id="MEUJ01000004">
    <property type="protein sequence ID" value="OGC40205.1"/>
    <property type="molecule type" value="Genomic_DNA"/>
</dbReference>
<keyword evidence="1 8" id="KW-0963">Cytoplasm</keyword>
<dbReference type="GO" id="GO:0061603">
    <property type="term" value="F:molybdenum cofactor guanylyltransferase activity"/>
    <property type="evidence" value="ECO:0007669"/>
    <property type="project" value="UniProtKB-EC"/>
</dbReference>
<comment type="caution">
    <text evidence="8">Lacks conserved residue(s) required for the propagation of feature annotation.</text>
</comment>
<dbReference type="Proteomes" id="UP000179242">
    <property type="component" value="Unassembled WGS sequence"/>
</dbReference>
<dbReference type="EC" id="2.7.7.77" evidence="8"/>
<dbReference type="GO" id="GO:0005525">
    <property type="term" value="F:GTP binding"/>
    <property type="evidence" value="ECO:0007669"/>
    <property type="project" value="UniProtKB-UniRule"/>
</dbReference>
<organism evidence="10 11">
    <name type="scientific">candidate division WOR-1 bacterium RIFOXYC2_FULL_46_14</name>
    <dbReference type="NCBI Taxonomy" id="1802587"/>
    <lineage>
        <taxon>Bacteria</taxon>
        <taxon>Bacillati</taxon>
        <taxon>Saganbacteria</taxon>
    </lineage>
</organism>
<evidence type="ECO:0000256" key="7">
    <source>
        <dbReference type="ARBA" id="ARBA00023150"/>
    </source>
</evidence>
<proteinExistence type="inferred from homology"/>
<feature type="binding site" evidence="8">
    <location>
        <position position="69"/>
    </location>
    <ligand>
        <name>GTP</name>
        <dbReference type="ChEBI" id="CHEBI:37565"/>
    </ligand>
</feature>
<dbReference type="GO" id="GO:0046872">
    <property type="term" value="F:metal ion binding"/>
    <property type="evidence" value="ECO:0007669"/>
    <property type="project" value="UniProtKB-KW"/>
</dbReference>
<evidence type="ECO:0000313" key="11">
    <source>
        <dbReference type="Proteomes" id="UP000179242"/>
    </source>
</evidence>
<keyword evidence="7 8" id="KW-0501">Molybdenum cofactor biosynthesis</keyword>
<reference evidence="10 11" key="1">
    <citation type="journal article" date="2016" name="Nat. Commun.">
        <title>Thousands of microbial genomes shed light on interconnected biogeochemical processes in an aquifer system.</title>
        <authorList>
            <person name="Anantharaman K."/>
            <person name="Brown C.T."/>
            <person name="Hug L.A."/>
            <person name="Sharon I."/>
            <person name="Castelle C.J."/>
            <person name="Probst A.J."/>
            <person name="Thomas B.C."/>
            <person name="Singh A."/>
            <person name="Wilkins M.J."/>
            <person name="Karaoz U."/>
            <person name="Brodie E.L."/>
            <person name="Williams K.H."/>
            <person name="Hubbard S.S."/>
            <person name="Banfield J.F."/>
        </authorList>
    </citation>
    <scope>NUCLEOTIDE SEQUENCE [LARGE SCALE GENOMIC DNA]</scope>
</reference>
<evidence type="ECO:0000259" key="9">
    <source>
        <dbReference type="Pfam" id="PF12804"/>
    </source>
</evidence>
<dbReference type="CDD" id="cd02503">
    <property type="entry name" value="MobA"/>
    <property type="match status" value="1"/>
</dbReference>
<dbReference type="PANTHER" id="PTHR19136:SF81">
    <property type="entry name" value="MOLYBDENUM COFACTOR GUANYLYLTRANSFERASE"/>
    <property type="match status" value="1"/>
</dbReference>
<dbReference type="SUPFAM" id="SSF53448">
    <property type="entry name" value="Nucleotide-diphospho-sugar transferases"/>
    <property type="match status" value="1"/>
</dbReference>
<dbReference type="InterPro" id="IPR025877">
    <property type="entry name" value="MobA-like_NTP_Trfase"/>
</dbReference>
<dbReference type="Pfam" id="PF12804">
    <property type="entry name" value="NTP_transf_3"/>
    <property type="match status" value="1"/>
</dbReference>
<feature type="domain" description="MobA-like NTP transferase" evidence="9">
    <location>
        <begin position="3"/>
        <end position="155"/>
    </location>
</feature>
<comment type="function">
    <text evidence="8">Transfers a GMP moiety from GTP to Mo-molybdopterin (Mo-MPT) cofactor (Moco or molybdenum cofactor) to form Mo-molybdopterin guanine dinucleotide (Mo-MGD) cofactor.</text>
</comment>
<keyword evidence="4 8" id="KW-0547">Nucleotide-binding</keyword>
<gene>
    <name evidence="8" type="primary">mobA</name>
    <name evidence="10" type="ORF">A2438_02840</name>
</gene>
<feature type="binding site" evidence="8">
    <location>
        <begin position="6"/>
        <end position="8"/>
    </location>
    <ligand>
        <name>GTP</name>
        <dbReference type="ChEBI" id="CHEBI:37565"/>
    </ligand>
</feature>
<dbReference type="AlphaFoldDB" id="A0A1F4U5F6"/>
<evidence type="ECO:0000256" key="6">
    <source>
        <dbReference type="ARBA" id="ARBA00023134"/>
    </source>
</evidence>
<dbReference type="HAMAP" id="MF_00316">
    <property type="entry name" value="MobA"/>
    <property type="match status" value="1"/>
</dbReference>
<keyword evidence="5 8" id="KW-0460">Magnesium</keyword>
<comment type="caution">
    <text evidence="10">The sequence shown here is derived from an EMBL/GenBank/DDBJ whole genome shotgun (WGS) entry which is preliminary data.</text>
</comment>
<comment type="catalytic activity">
    <reaction evidence="8">
        <text>Mo-molybdopterin + GTP + H(+) = Mo-molybdopterin guanine dinucleotide + diphosphate</text>
        <dbReference type="Rhea" id="RHEA:34243"/>
        <dbReference type="ChEBI" id="CHEBI:15378"/>
        <dbReference type="ChEBI" id="CHEBI:33019"/>
        <dbReference type="ChEBI" id="CHEBI:37565"/>
        <dbReference type="ChEBI" id="CHEBI:71302"/>
        <dbReference type="ChEBI" id="CHEBI:71310"/>
        <dbReference type="EC" id="2.7.7.77"/>
    </reaction>
</comment>
<keyword evidence="3 8" id="KW-0479">Metal-binding</keyword>
<dbReference type="GO" id="GO:0006777">
    <property type="term" value="P:Mo-molybdopterin cofactor biosynthetic process"/>
    <property type="evidence" value="ECO:0007669"/>
    <property type="project" value="UniProtKB-KW"/>
</dbReference>
<name>A0A1F4U5F6_UNCSA</name>
<comment type="subcellular location">
    <subcellularLocation>
        <location evidence="8">Cytoplasm</location>
    </subcellularLocation>
</comment>
<keyword evidence="6 8" id="KW-0342">GTP-binding</keyword>
<evidence type="ECO:0000256" key="3">
    <source>
        <dbReference type="ARBA" id="ARBA00022723"/>
    </source>
</evidence>
<dbReference type="GO" id="GO:0005737">
    <property type="term" value="C:cytoplasm"/>
    <property type="evidence" value="ECO:0007669"/>
    <property type="project" value="UniProtKB-SubCell"/>
</dbReference>
<evidence type="ECO:0000256" key="1">
    <source>
        <dbReference type="ARBA" id="ARBA00022490"/>
    </source>
</evidence>
<accession>A0A1F4U5F6</accession>
<evidence type="ECO:0000256" key="8">
    <source>
        <dbReference type="HAMAP-Rule" id="MF_00316"/>
    </source>
</evidence>
<dbReference type="InterPro" id="IPR029044">
    <property type="entry name" value="Nucleotide-diphossugar_trans"/>
</dbReference>
<comment type="cofactor">
    <cofactor evidence="8">
        <name>Mg(2+)</name>
        <dbReference type="ChEBI" id="CHEBI:18420"/>
    </cofactor>
</comment>
<comment type="domain">
    <text evidence="8">The N-terminal domain determines nucleotide recognition and specific binding, while the C-terminal domain determines the specific binding to the target protein.</text>
</comment>
<feature type="binding site" evidence="8">
    <location>
        <position position="18"/>
    </location>
    <ligand>
        <name>GTP</name>
        <dbReference type="ChEBI" id="CHEBI:37565"/>
    </ligand>
</feature>
<sequence length="206" mass="23331">MNGIILAGGKSLRFGEDKAFVKIGEGEDLYPRFLIEIIIGLLARLFDKVIIVTNYPEKYKNYPVEIVVDRIRGVGPLGGIHAGLLASDTEHNFIMACDMPFPQAELVRFLGSRAKNQDLIIPKRGEGFEPLFSVYSKNCIAAIERQIKTGNYKIQEMFSGLDVEFVEEEDLRRFDPALISFLNLNTKKDLERIYECLKKQKLSALV</sequence>
<evidence type="ECO:0000256" key="4">
    <source>
        <dbReference type="ARBA" id="ARBA00022741"/>
    </source>
</evidence>
<dbReference type="InterPro" id="IPR013482">
    <property type="entry name" value="Molybde_CF_guanTrfase"/>
</dbReference>
<keyword evidence="2 8" id="KW-0808">Transferase</keyword>
<comment type="similarity">
    <text evidence="8">Belongs to the MobA family.</text>
</comment>
<dbReference type="PANTHER" id="PTHR19136">
    <property type="entry name" value="MOLYBDENUM COFACTOR GUANYLYLTRANSFERASE"/>
    <property type="match status" value="1"/>
</dbReference>
<protein>
    <recommendedName>
        <fullName evidence="8">Probable molybdenum cofactor guanylyltransferase</fullName>
        <shortName evidence="8">MoCo guanylyltransferase</shortName>
        <ecNumber evidence="8">2.7.7.77</ecNumber>
    </recommendedName>
    <alternativeName>
        <fullName evidence="8">GTP:molybdopterin guanylyltransferase</fullName>
    </alternativeName>
    <alternativeName>
        <fullName evidence="8">Mo-MPT guanylyltransferase</fullName>
    </alternativeName>
    <alternativeName>
        <fullName evidence="8">Molybdopterin guanylyltransferase</fullName>
    </alternativeName>
    <alternativeName>
        <fullName evidence="8">Molybdopterin-guanine dinucleotide synthase</fullName>
        <shortName evidence="8">MGD synthase</shortName>
    </alternativeName>
</protein>
<evidence type="ECO:0000256" key="5">
    <source>
        <dbReference type="ARBA" id="ARBA00022842"/>
    </source>
</evidence>
<dbReference type="Gene3D" id="3.90.550.10">
    <property type="entry name" value="Spore Coat Polysaccharide Biosynthesis Protein SpsA, Chain A"/>
    <property type="match status" value="1"/>
</dbReference>
<feature type="binding site" evidence="8">
    <location>
        <position position="98"/>
    </location>
    <ligand>
        <name>GTP</name>
        <dbReference type="ChEBI" id="CHEBI:37565"/>
    </ligand>
</feature>
<evidence type="ECO:0000256" key="2">
    <source>
        <dbReference type="ARBA" id="ARBA00022679"/>
    </source>
</evidence>
<evidence type="ECO:0000313" key="10">
    <source>
        <dbReference type="EMBL" id="OGC40205.1"/>
    </source>
</evidence>